<evidence type="ECO:0000313" key="4">
    <source>
        <dbReference type="Proteomes" id="UP000585681"/>
    </source>
</evidence>
<dbReference type="Proteomes" id="UP000585681">
    <property type="component" value="Unassembled WGS sequence"/>
</dbReference>
<organism evidence="3 4">
    <name type="scientific">Actibacterium naphthalenivorans</name>
    <dbReference type="NCBI Taxonomy" id="1614693"/>
    <lineage>
        <taxon>Bacteria</taxon>
        <taxon>Pseudomonadati</taxon>
        <taxon>Pseudomonadota</taxon>
        <taxon>Alphaproteobacteria</taxon>
        <taxon>Rhodobacterales</taxon>
        <taxon>Roseobacteraceae</taxon>
        <taxon>Actibacterium</taxon>
    </lineage>
</organism>
<keyword evidence="1" id="KW-0175">Coiled coil</keyword>
<feature type="domain" description="Integrase catalytic" evidence="2">
    <location>
        <begin position="17"/>
        <end position="67"/>
    </location>
</feature>
<gene>
    <name evidence="3" type="ORF">GGR17_000875</name>
</gene>
<reference evidence="3" key="1">
    <citation type="submission" date="2020-08" db="EMBL/GenBank/DDBJ databases">
        <title>Genomic Encyclopedia of Type Strains, Phase IV (KMG-IV): sequencing the most valuable type-strain genomes for metagenomic binning, comparative biology and taxonomic classification.</title>
        <authorList>
            <person name="Goeker M."/>
        </authorList>
    </citation>
    <scope>NUCLEOTIDE SEQUENCE [LARGE SCALE GENOMIC DNA]</scope>
    <source>
        <strain evidence="3">DSM 105040</strain>
    </source>
</reference>
<dbReference type="AlphaFoldDB" id="A0A840C5H5"/>
<protein>
    <recommendedName>
        <fullName evidence="2">Integrase catalytic domain-containing protein</fullName>
    </recommendedName>
</protein>
<dbReference type="EMBL" id="JACIEQ010000001">
    <property type="protein sequence ID" value="MBB4021084.1"/>
    <property type="molecule type" value="Genomic_DNA"/>
</dbReference>
<feature type="coiled-coil region" evidence="1">
    <location>
        <begin position="9"/>
        <end position="36"/>
    </location>
</feature>
<comment type="caution">
    <text evidence="3">The sequence shown here is derived from an EMBL/GenBank/DDBJ whole genome shotgun (WGS) entry which is preliminary data.</text>
</comment>
<accession>A0A840C5H5</accession>
<sequence>MIFVSDVWAKARTKALERENRELKQANEILRKGETILRNLGHARIVIAARAADNNTERPHSSLEYQTTADFARTLTIAIARLAAQGEAPRVGPLLNRRQSE</sequence>
<evidence type="ECO:0000256" key="1">
    <source>
        <dbReference type="SAM" id="Coils"/>
    </source>
</evidence>
<dbReference type="InterPro" id="IPR001584">
    <property type="entry name" value="Integrase_cat-core"/>
</dbReference>
<name>A0A840C5H5_9RHOB</name>
<evidence type="ECO:0000259" key="2">
    <source>
        <dbReference type="Pfam" id="PF13683"/>
    </source>
</evidence>
<keyword evidence="4" id="KW-1185">Reference proteome</keyword>
<dbReference type="GO" id="GO:0015074">
    <property type="term" value="P:DNA integration"/>
    <property type="evidence" value="ECO:0007669"/>
    <property type="project" value="InterPro"/>
</dbReference>
<evidence type="ECO:0000313" key="3">
    <source>
        <dbReference type="EMBL" id="MBB4021084.1"/>
    </source>
</evidence>
<proteinExistence type="predicted"/>
<dbReference type="Pfam" id="PF13683">
    <property type="entry name" value="rve_3"/>
    <property type="match status" value="1"/>
</dbReference>